<dbReference type="SUPFAM" id="SSF47384">
    <property type="entry name" value="Homodimeric domain of signal transducing histidine kinase"/>
    <property type="match status" value="1"/>
</dbReference>
<dbReference type="PROSITE" id="PS50109">
    <property type="entry name" value="HIS_KIN"/>
    <property type="match status" value="1"/>
</dbReference>
<feature type="transmembrane region" description="Helical" evidence="20">
    <location>
        <begin position="199"/>
        <end position="221"/>
    </location>
</feature>
<evidence type="ECO:0000256" key="11">
    <source>
        <dbReference type="ARBA" id="ARBA00022840"/>
    </source>
</evidence>
<feature type="modified residue" description="4-aspartylphosphate" evidence="17">
    <location>
        <position position="1572"/>
    </location>
</feature>
<feature type="domain" description="PAS" evidence="23">
    <location>
        <begin position="275"/>
        <end position="317"/>
    </location>
</feature>
<keyword evidence="6 17" id="KW-0597">Phosphoprotein</keyword>
<evidence type="ECO:0000256" key="17">
    <source>
        <dbReference type="PROSITE-ProRule" id="PRU00169"/>
    </source>
</evidence>
<dbReference type="InterPro" id="IPR036890">
    <property type="entry name" value="HATPase_C_sf"/>
</dbReference>
<dbReference type="CDD" id="cd00082">
    <property type="entry name" value="HisKA"/>
    <property type="match status" value="1"/>
</dbReference>
<protein>
    <recommendedName>
        <fullName evidence="15">Circadian input-output histidine kinase CikA</fullName>
        <ecNumber evidence="4">2.7.13.3</ecNumber>
    </recommendedName>
</protein>
<dbReference type="Gene3D" id="3.40.50.2300">
    <property type="match status" value="4"/>
</dbReference>
<dbReference type="SMART" id="SM00448">
    <property type="entry name" value="REC"/>
    <property type="match status" value="4"/>
</dbReference>
<feature type="domain" description="Response regulatory" evidence="22">
    <location>
        <begin position="1523"/>
        <end position="1640"/>
    </location>
</feature>
<dbReference type="InterPro" id="IPR003660">
    <property type="entry name" value="HAMP_dom"/>
</dbReference>
<dbReference type="Pfam" id="PF00072">
    <property type="entry name" value="Response_reg"/>
    <property type="match status" value="4"/>
</dbReference>
<dbReference type="SUPFAM" id="SSF55785">
    <property type="entry name" value="PYP-like sensor domain (PAS domain)"/>
    <property type="match status" value="2"/>
</dbReference>
<dbReference type="InterPro" id="IPR003661">
    <property type="entry name" value="HisK_dim/P_dom"/>
</dbReference>
<feature type="modified residue" description="4-aspartylphosphate" evidence="17">
    <location>
        <position position="844"/>
    </location>
</feature>
<dbReference type="Gene3D" id="3.30.450.20">
    <property type="entry name" value="PAS domain"/>
    <property type="match status" value="2"/>
</dbReference>
<dbReference type="SMART" id="SM00086">
    <property type="entry name" value="PAC"/>
    <property type="match status" value="2"/>
</dbReference>
<evidence type="ECO:0000256" key="8">
    <source>
        <dbReference type="ARBA" id="ARBA00022692"/>
    </source>
</evidence>
<dbReference type="SUPFAM" id="SSF52172">
    <property type="entry name" value="CheY-like"/>
    <property type="match status" value="4"/>
</dbReference>
<keyword evidence="7" id="KW-0808">Transferase</keyword>
<evidence type="ECO:0000256" key="5">
    <source>
        <dbReference type="ARBA" id="ARBA00022475"/>
    </source>
</evidence>
<evidence type="ECO:0000256" key="9">
    <source>
        <dbReference type="ARBA" id="ARBA00022741"/>
    </source>
</evidence>
<dbReference type="Pfam" id="PF00672">
    <property type="entry name" value="HAMP"/>
    <property type="match status" value="1"/>
</dbReference>
<dbReference type="Gene3D" id="1.10.287.130">
    <property type="match status" value="1"/>
</dbReference>
<dbReference type="CDD" id="cd16922">
    <property type="entry name" value="HATPase_EvgS-ArcB-TorS-like"/>
    <property type="match status" value="1"/>
</dbReference>
<dbReference type="EC" id="2.7.13.3" evidence="4"/>
<sequence length="1776" mass="196737">MKLKTKFISGFLGIASLVAVLGIINIQTKKIVDEQFNKITESTTRQLIALDQVKVASVTIASEIYDYAVIKNESSYINPKSKVAATLQENRNQEKEAFQKAVENLDQSLENLQRFSKTSQTQDVHKRLLELRLPLTETGQKIIDLKEAKLKGENILRQKQEFEQAEAQFIEIVDQAIALNMEALERENQTANRNSTYSLIINLTSFTLGVAIAIIFGVLLANKITKPLTKLKDAATKIGEGDFDIQVDIKTRDELKILGDAFNHMTKKLQETTVSKSYLDNIISSLSDALIVLTKNSTIESFNEATLFLSGYERNELRNQPLTIFFRENNFLAYLEANGSDQSGFLGRRETIFYAKDGREIPVSVTGSVMENGAGKIQGIVCLVQDISARKQAEEALRRQALMFETIYDGIILTDLAGRILDWNPAAERIFGYEKAEMLGKTFGVVYQPEEATVLTQQMIYGLMSEGRWTREIQFTHKEGTEGVCETVVVPLRDDQGQPIAAIGVNRDITERKQYENKLVEARESAVEAARVKAQFLANMSHEIRTPMNGVMGMSELLLSTELTARQLDFVKTLQVSGEHLLRVINDILDFSKLEAGEMRLDTDELNLNRCLEEVLDLCSPQADAKDLELALLVDTEVPRQLLGDAGRLRQVLTNLVGNSIKFTGAGEVVIHVSVNSQSDDEEQAQLRFAVKDTGIGIVPEEQTKLFQAFSQVDASTTRRYGGTGLGLAICKQLVEMMGGEIGVESEPGVGSTFWFTATFTKVAVDSTKEVTERVSSNVQTSPETLTGKRVLVVDDRPINRQIVQYQLSAKGMEVDEADNGIIALNALQAAAEAGKPYDVALLDMKMPKIDGSTLGRLILSEPDWAQTKLVLMTSIHAGDSAQPLLRSGFSDYLVKPVKESQLVESLLKVLATEEPLLASNTLSSGNEGANPVGQSKSLKILLVEDTPINLKLVRHQVQILGHQSDAAENGQQALDKLAKNQYDIVLMDCQMPVMDGYTATRALRQREGTEHHTIVIGMTAYAMQGDREKCLEAGMDDYLSKPVMVKNLAPVLERWSATLKKDSHEETSETDTLSPIDLDPGVDIVDWVRLKEISEGDSAFQLELVQGFIKEGGSFIAQAKQALVDEDWNTLGNKAHQIKGASASVAVQVMPEVARQLRNEALGNNRGNAAKLISQLEQILERLKGHIEVNPTLAKDSRSTKELAIEEVLPVLSKTFLEEGNSNQTQRTSLKILLVEDTPINLKLVQHQVRLLGHQWNSAENGQQALEKLAQDDYDIVLMDCQMPVMDGYQATQFLRRREGSSCHTVVIGMTAFAMPGDREKCLEAGMDDYLSKPVLVKELREMLERWSSVRAELPRLGRKPESHAVIDPALDPVDWVRLKEISAGEPAFQLELVQGFIKEGATFINQAKEALATKDWVTLANKAHQIKGASASVAVQLMSEIAANLYSQAKATDYEGSLEFVTQLELILERLKRHIDINSISVEDLRAPKELTSIVPSSGISSQSSMKQSSNPDPEQSTSLNILLVEDTPINLKLVRHQVQLLGHQSDAAENGQQALDKLAHNHYDIVLMDCQMPVMDGYTATRALRLREGTDRHTVVIGMTAYAMQGDREKCLEAGMDDYLSKPVMIKDLKAMLERWSFVVKRDSHKQKSKSDQTSIAPASDPVDWTHLQEISMADPDFQLELVKGFVKDGKNLLAEAKQALAAKDWVTLANKAHQIKGASASVAVQAMSEAADHLHDRAEANNPEGVFELVTQLEQILERIEVSVERKKLTIG</sequence>
<dbReference type="SMART" id="SM00304">
    <property type="entry name" value="HAMP"/>
    <property type="match status" value="1"/>
</dbReference>
<evidence type="ECO:0000256" key="16">
    <source>
        <dbReference type="PROSITE-ProRule" id="PRU00110"/>
    </source>
</evidence>
<dbReference type="GO" id="GO:0005886">
    <property type="term" value="C:plasma membrane"/>
    <property type="evidence" value="ECO:0007669"/>
    <property type="project" value="UniProtKB-SubCell"/>
</dbReference>
<feature type="compositionally biased region" description="Low complexity" evidence="19">
    <location>
        <begin position="1498"/>
        <end position="1512"/>
    </location>
</feature>
<dbReference type="InterPro" id="IPR005467">
    <property type="entry name" value="His_kinase_dom"/>
</dbReference>
<comment type="similarity">
    <text evidence="3">In the N-terminal section; belongs to the phytochrome family.</text>
</comment>
<keyword evidence="11" id="KW-0067">ATP-binding</keyword>
<feature type="domain" description="PAC" evidence="24">
    <location>
        <begin position="347"/>
        <end position="399"/>
    </location>
</feature>
<dbReference type="Gene3D" id="6.10.340.10">
    <property type="match status" value="1"/>
</dbReference>
<dbReference type="InterPro" id="IPR008207">
    <property type="entry name" value="Sig_transdc_His_kin_Hpt_dom"/>
</dbReference>
<proteinExistence type="inferred from homology"/>
<dbReference type="InterPro" id="IPR011006">
    <property type="entry name" value="CheY-like_superfamily"/>
</dbReference>
<evidence type="ECO:0000256" key="3">
    <source>
        <dbReference type="ARBA" id="ARBA00006402"/>
    </source>
</evidence>
<evidence type="ECO:0000256" key="12">
    <source>
        <dbReference type="ARBA" id="ARBA00022989"/>
    </source>
</evidence>
<evidence type="ECO:0000256" key="19">
    <source>
        <dbReference type="SAM" id="MobiDB-lite"/>
    </source>
</evidence>
<dbReference type="Pfam" id="PF01627">
    <property type="entry name" value="Hpt"/>
    <property type="match status" value="3"/>
</dbReference>
<dbReference type="InterPro" id="IPR000700">
    <property type="entry name" value="PAS-assoc_C"/>
</dbReference>
<keyword evidence="14 20" id="KW-0472">Membrane</keyword>
<evidence type="ECO:0000259" key="23">
    <source>
        <dbReference type="PROSITE" id="PS50112"/>
    </source>
</evidence>
<dbReference type="Pfam" id="PF02518">
    <property type="entry name" value="HATPase_c"/>
    <property type="match status" value="1"/>
</dbReference>
<dbReference type="InterPro" id="IPR000014">
    <property type="entry name" value="PAS"/>
</dbReference>
<feature type="modified residue" description="4-aspartylphosphate" evidence="17">
    <location>
        <position position="1281"/>
    </location>
</feature>
<feature type="domain" description="HPt" evidence="26">
    <location>
        <begin position="1387"/>
        <end position="1487"/>
    </location>
</feature>
<name>A0A951PP06_9CYAN</name>
<dbReference type="Pfam" id="PF08448">
    <property type="entry name" value="PAS_4"/>
    <property type="match status" value="1"/>
</dbReference>
<evidence type="ECO:0000259" key="22">
    <source>
        <dbReference type="PROSITE" id="PS50110"/>
    </source>
</evidence>
<dbReference type="SUPFAM" id="SSF158472">
    <property type="entry name" value="HAMP domain-like"/>
    <property type="match status" value="1"/>
</dbReference>
<evidence type="ECO:0000259" key="26">
    <source>
        <dbReference type="PROSITE" id="PS50894"/>
    </source>
</evidence>
<keyword evidence="5" id="KW-1003">Cell membrane</keyword>
<dbReference type="CDD" id="cd00130">
    <property type="entry name" value="PAS"/>
    <property type="match status" value="2"/>
</dbReference>
<dbReference type="SMART" id="SM00073">
    <property type="entry name" value="HPT"/>
    <property type="match status" value="3"/>
</dbReference>
<feature type="domain" description="Response regulatory" evidence="22">
    <location>
        <begin position="940"/>
        <end position="1057"/>
    </location>
</feature>
<dbReference type="GO" id="GO:0005524">
    <property type="term" value="F:ATP binding"/>
    <property type="evidence" value="ECO:0007669"/>
    <property type="project" value="UniProtKB-KW"/>
</dbReference>
<dbReference type="CDD" id="cd06225">
    <property type="entry name" value="HAMP"/>
    <property type="match status" value="1"/>
</dbReference>
<dbReference type="FunFam" id="1.10.287.130:FF:000003">
    <property type="entry name" value="Histidine kinase"/>
    <property type="match status" value="1"/>
</dbReference>
<dbReference type="Gene3D" id="1.20.120.160">
    <property type="entry name" value="HPT domain"/>
    <property type="match status" value="3"/>
</dbReference>
<feature type="domain" description="Response regulatory" evidence="22">
    <location>
        <begin position="1232"/>
        <end position="1349"/>
    </location>
</feature>
<keyword evidence="18" id="KW-0175">Coiled coil</keyword>
<feature type="domain" description="HPt" evidence="26">
    <location>
        <begin position="1098"/>
        <end position="1191"/>
    </location>
</feature>
<dbReference type="InterPro" id="IPR036641">
    <property type="entry name" value="HPT_dom_sf"/>
</dbReference>
<gene>
    <name evidence="27" type="ORF">KME25_17260</name>
</gene>
<evidence type="ECO:0000256" key="18">
    <source>
        <dbReference type="SAM" id="Coils"/>
    </source>
</evidence>
<feature type="domain" description="Response regulatory" evidence="22">
    <location>
        <begin position="790"/>
        <end position="911"/>
    </location>
</feature>
<keyword evidence="8 20" id="KW-0812">Transmembrane</keyword>
<dbReference type="SUPFAM" id="SSF47226">
    <property type="entry name" value="Histidine-containing phosphotransfer domain, HPT domain"/>
    <property type="match status" value="3"/>
</dbReference>
<evidence type="ECO:0000256" key="4">
    <source>
        <dbReference type="ARBA" id="ARBA00012438"/>
    </source>
</evidence>
<feature type="transmembrane region" description="Helical" evidence="20">
    <location>
        <begin position="6"/>
        <end position="26"/>
    </location>
</feature>
<accession>A0A951PP06</accession>
<dbReference type="InterPro" id="IPR003594">
    <property type="entry name" value="HATPase_dom"/>
</dbReference>
<feature type="coiled-coil region" evidence="18">
    <location>
        <begin position="84"/>
        <end position="115"/>
    </location>
</feature>
<reference evidence="27" key="2">
    <citation type="journal article" date="2022" name="Microbiol. Resour. Announc.">
        <title>Metagenome Sequencing to Explore Phylogenomics of Terrestrial Cyanobacteria.</title>
        <authorList>
            <person name="Ward R.D."/>
            <person name="Stajich J.E."/>
            <person name="Johansen J.R."/>
            <person name="Huntemann M."/>
            <person name="Clum A."/>
            <person name="Foster B."/>
            <person name="Foster B."/>
            <person name="Roux S."/>
            <person name="Palaniappan K."/>
            <person name="Varghese N."/>
            <person name="Mukherjee S."/>
            <person name="Reddy T.B.K."/>
            <person name="Daum C."/>
            <person name="Copeland A."/>
            <person name="Chen I.A."/>
            <person name="Ivanova N.N."/>
            <person name="Kyrpides N.C."/>
            <person name="Shapiro N."/>
            <person name="Eloe-Fadrosh E.A."/>
            <person name="Pietrasiak N."/>
        </authorList>
    </citation>
    <scope>NUCLEOTIDE SEQUENCE</scope>
    <source>
        <strain evidence="27">CPER-KK1</strain>
    </source>
</reference>
<dbReference type="InterPro" id="IPR001610">
    <property type="entry name" value="PAC"/>
</dbReference>
<comment type="catalytic activity">
    <reaction evidence="1">
        <text>ATP + protein L-histidine = ADP + protein N-phospho-L-histidine.</text>
        <dbReference type="EC" id="2.7.13.3"/>
    </reaction>
</comment>
<reference evidence="27" key="1">
    <citation type="submission" date="2021-05" db="EMBL/GenBank/DDBJ databases">
        <authorList>
            <person name="Pietrasiak N."/>
            <person name="Ward R."/>
            <person name="Stajich J.E."/>
            <person name="Kurbessoian T."/>
        </authorList>
    </citation>
    <scope>NUCLEOTIDE SEQUENCE</scope>
    <source>
        <strain evidence="27">CPER-KK1</strain>
    </source>
</reference>
<evidence type="ECO:0000256" key="6">
    <source>
        <dbReference type="ARBA" id="ARBA00022553"/>
    </source>
</evidence>
<dbReference type="Pfam" id="PF00512">
    <property type="entry name" value="HisKA"/>
    <property type="match status" value="1"/>
</dbReference>
<dbReference type="InterPro" id="IPR035965">
    <property type="entry name" value="PAS-like_dom_sf"/>
</dbReference>
<dbReference type="SUPFAM" id="SSF55874">
    <property type="entry name" value="ATPase domain of HSP90 chaperone/DNA topoisomerase II/histidine kinase"/>
    <property type="match status" value="1"/>
</dbReference>
<feature type="domain" description="HPt" evidence="26">
    <location>
        <begin position="1678"/>
        <end position="1776"/>
    </location>
</feature>
<evidence type="ECO:0000256" key="2">
    <source>
        <dbReference type="ARBA" id="ARBA00004651"/>
    </source>
</evidence>
<dbReference type="GO" id="GO:0000155">
    <property type="term" value="F:phosphorelay sensor kinase activity"/>
    <property type="evidence" value="ECO:0007669"/>
    <property type="project" value="InterPro"/>
</dbReference>
<organism evidence="27 28">
    <name type="scientific">Symplocastrum torsivum CPER-KK1</name>
    <dbReference type="NCBI Taxonomy" id="450513"/>
    <lineage>
        <taxon>Bacteria</taxon>
        <taxon>Bacillati</taxon>
        <taxon>Cyanobacteriota</taxon>
        <taxon>Cyanophyceae</taxon>
        <taxon>Oscillatoriophycideae</taxon>
        <taxon>Oscillatoriales</taxon>
        <taxon>Microcoleaceae</taxon>
        <taxon>Symplocastrum</taxon>
    </lineage>
</organism>
<dbReference type="Pfam" id="PF13426">
    <property type="entry name" value="PAS_9"/>
    <property type="match status" value="1"/>
</dbReference>
<feature type="region of interest" description="Disordered" evidence="19">
    <location>
        <begin position="1498"/>
        <end position="1519"/>
    </location>
</feature>
<dbReference type="SMART" id="SM00091">
    <property type="entry name" value="PAS"/>
    <property type="match status" value="2"/>
</dbReference>
<dbReference type="PROSITE" id="PS50894">
    <property type="entry name" value="HPT"/>
    <property type="match status" value="3"/>
</dbReference>
<feature type="domain" description="PAC" evidence="24">
    <location>
        <begin position="469"/>
        <end position="521"/>
    </location>
</feature>
<evidence type="ECO:0000256" key="14">
    <source>
        <dbReference type="ARBA" id="ARBA00023136"/>
    </source>
</evidence>
<evidence type="ECO:0000313" key="28">
    <source>
        <dbReference type="Proteomes" id="UP000753908"/>
    </source>
</evidence>
<feature type="domain" description="HAMP" evidence="25">
    <location>
        <begin position="222"/>
        <end position="274"/>
    </location>
</feature>
<evidence type="ECO:0000259" key="24">
    <source>
        <dbReference type="PROSITE" id="PS50113"/>
    </source>
</evidence>
<dbReference type="PROSITE" id="PS50885">
    <property type="entry name" value="HAMP"/>
    <property type="match status" value="1"/>
</dbReference>
<dbReference type="SMART" id="SM00387">
    <property type="entry name" value="HATPase_c"/>
    <property type="match status" value="1"/>
</dbReference>
<dbReference type="Gene3D" id="3.30.565.10">
    <property type="entry name" value="Histidine kinase-like ATPase, C-terminal domain"/>
    <property type="match status" value="1"/>
</dbReference>
<feature type="domain" description="Histidine kinase" evidence="21">
    <location>
        <begin position="539"/>
        <end position="762"/>
    </location>
</feature>
<keyword evidence="12 20" id="KW-1133">Transmembrane helix</keyword>
<dbReference type="EMBL" id="JAHHIF010000022">
    <property type="protein sequence ID" value="MBW4546174.1"/>
    <property type="molecule type" value="Genomic_DNA"/>
</dbReference>
<dbReference type="InterPro" id="IPR004358">
    <property type="entry name" value="Sig_transdc_His_kin-like_C"/>
</dbReference>
<dbReference type="InterPro" id="IPR001789">
    <property type="entry name" value="Sig_transdc_resp-reg_receiver"/>
</dbReference>
<evidence type="ECO:0000256" key="13">
    <source>
        <dbReference type="ARBA" id="ARBA00023012"/>
    </source>
</evidence>
<keyword evidence="13" id="KW-0902">Two-component regulatory system</keyword>
<dbReference type="PANTHER" id="PTHR45339">
    <property type="entry name" value="HYBRID SIGNAL TRANSDUCTION HISTIDINE KINASE J"/>
    <property type="match status" value="1"/>
</dbReference>
<feature type="modified residue" description="4-aspartylphosphate" evidence="17">
    <location>
        <position position="989"/>
    </location>
</feature>
<comment type="caution">
    <text evidence="27">The sequence shown here is derived from an EMBL/GenBank/DDBJ whole genome shotgun (WGS) entry which is preliminary data.</text>
</comment>
<feature type="modified residue" description="Phosphohistidine" evidence="16">
    <location>
        <position position="1717"/>
    </location>
</feature>
<feature type="modified residue" description="Phosphohistidine" evidence="16">
    <location>
        <position position="1426"/>
    </location>
</feature>
<evidence type="ECO:0000256" key="10">
    <source>
        <dbReference type="ARBA" id="ARBA00022777"/>
    </source>
</evidence>
<evidence type="ECO:0000256" key="20">
    <source>
        <dbReference type="SAM" id="Phobius"/>
    </source>
</evidence>
<evidence type="ECO:0000313" key="27">
    <source>
        <dbReference type="EMBL" id="MBW4546174.1"/>
    </source>
</evidence>
<dbReference type="NCBIfam" id="TIGR00229">
    <property type="entry name" value="sensory_box"/>
    <property type="match status" value="2"/>
</dbReference>
<feature type="modified residue" description="Phosphohistidine" evidence="16">
    <location>
        <position position="1137"/>
    </location>
</feature>
<dbReference type="InterPro" id="IPR036097">
    <property type="entry name" value="HisK_dim/P_sf"/>
</dbReference>
<dbReference type="PRINTS" id="PR00344">
    <property type="entry name" value="BCTRLSENSOR"/>
</dbReference>
<dbReference type="FunFam" id="3.30.565.10:FF:000010">
    <property type="entry name" value="Sensor histidine kinase RcsC"/>
    <property type="match status" value="1"/>
</dbReference>
<keyword evidence="9" id="KW-0547">Nucleotide-binding</keyword>
<dbReference type="Proteomes" id="UP000753908">
    <property type="component" value="Unassembled WGS sequence"/>
</dbReference>
<evidence type="ECO:0000256" key="1">
    <source>
        <dbReference type="ARBA" id="ARBA00000085"/>
    </source>
</evidence>
<dbReference type="PROSITE" id="PS50113">
    <property type="entry name" value="PAC"/>
    <property type="match status" value="2"/>
</dbReference>
<dbReference type="CDD" id="cd17546">
    <property type="entry name" value="REC_hyHK_CKI1_RcsC-like"/>
    <property type="match status" value="3"/>
</dbReference>
<dbReference type="PROSITE" id="PS50110">
    <property type="entry name" value="RESPONSE_REGULATORY"/>
    <property type="match status" value="4"/>
</dbReference>
<keyword evidence="10" id="KW-0418">Kinase</keyword>
<dbReference type="InterPro" id="IPR013656">
    <property type="entry name" value="PAS_4"/>
</dbReference>
<dbReference type="PROSITE" id="PS50112">
    <property type="entry name" value="PAS"/>
    <property type="match status" value="2"/>
</dbReference>
<evidence type="ECO:0000259" key="21">
    <source>
        <dbReference type="PROSITE" id="PS50109"/>
    </source>
</evidence>
<evidence type="ECO:0000256" key="15">
    <source>
        <dbReference type="ARBA" id="ARBA00074306"/>
    </source>
</evidence>
<dbReference type="CDD" id="cd00156">
    <property type="entry name" value="REC"/>
    <property type="match status" value="1"/>
</dbReference>
<comment type="subcellular location">
    <subcellularLocation>
        <location evidence="2">Cell membrane</location>
        <topology evidence="2">Multi-pass membrane protein</topology>
    </subcellularLocation>
</comment>
<evidence type="ECO:0000256" key="7">
    <source>
        <dbReference type="ARBA" id="ARBA00022679"/>
    </source>
</evidence>
<dbReference type="PANTHER" id="PTHR45339:SF1">
    <property type="entry name" value="HYBRID SIGNAL TRANSDUCTION HISTIDINE KINASE J"/>
    <property type="match status" value="1"/>
</dbReference>
<evidence type="ECO:0000259" key="25">
    <source>
        <dbReference type="PROSITE" id="PS50885"/>
    </source>
</evidence>
<feature type="coiled-coil region" evidence="18">
    <location>
        <begin position="505"/>
        <end position="532"/>
    </location>
</feature>
<feature type="domain" description="PAS" evidence="23">
    <location>
        <begin position="396"/>
        <end position="467"/>
    </location>
</feature>
<dbReference type="SMART" id="SM00388">
    <property type="entry name" value="HisKA"/>
    <property type="match status" value="1"/>
</dbReference>